<dbReference type="Proteomes" id="UP000030699">
    <property type="component" value="Unassembled WGS sequence"/>
</dbReference>
<proteinExistence type="predicted"/>
<protein>
    <submittedName>
        <fullName evidence="2">Uncharacterized protein</fullName>
    </submittedName>
</protein>
<keyword evidence="1" id="KW-0175">Coiled coil</keyword>
<reference evidence="2 3" key="2">
    <citation type="submission" date="2013-02" db="EMBL/GenBank/DDBJ databases">
        <title>The Genome Sequence of Plasmodium falciparum MaliPS096_E11.</title>
        <authorList>
            <consortium name="The Broad Institute Genome Sequencing Platform"/>
            <consortium name="The Broad Institute Genome Sequencing Center for Infectious Disease"/>
            <person name="Neafsey D."/>
            <person name="Cheeseman I."/>
            <person name="Volkman S."/>
            <person name="Adams J."/>
            <person name="Walker B."/>
            <person name="Young S.K."/>
            <person name="Zeng Q."/>
            <person name="Gargeya S."/>
            <person name="Fitzgerald M."/>
            <person name="Haas B."/>
            <person name="Abouelleil A."/>
            <person name="Alvarado L."/>
            <person name="Arachchi H.M."/>
            <person name="Berlin A.M."/>
            <person name="Chapman S.B."/>
            <person name="Dewar J."/>
            <person name="Goldberg J."/>
            <person name="Griggs A."/>
            <person name="Gujja S."/>
            <person name="Hansen M."/>
            <person name="Howarth C."/>
            <person name="Imamovic A."/>
            <person name="Larimer J."/>
            <person name="McCowan C."/>
            <person name="Murphy C."/>
            <person name="Neiman D."/>
            <person name="Pearson M."/>
            <person name="Priest M."/>
            <person name="Roberts A."/>
            <person name="Saif S."/>
            <person name="Shea T."/>
            <person name="Sisk P."/>
            <person name="Sykes S."/>
            <person name="Wortman J."/>
            <person name="Nusbaum C."/>
            <person name="Birren B."/>
        </authorList>
    </citation>
    <scope>NUCLEOTIDE SEQUENCE [LARGE SCALE GENOMIC DNA]</scope>
    <source>
        <strain evidence="2 3">MaliPS096_E11</strain>
    </source>
</reference>
<evidence type="ECO:0000313" key="2">
    <source>
        <dbReference type="EMBL" id="ETW47745.1"/>
    </source>
</evidence>
<organism evidence="2 3">
    <name type="scientific">Plasmodium falciparum MaliPS096_E11</name>
    <dbReference type="NCBI Taxonomy" id="1036727"/>
    <lineage>
        <taxon>Eukaryota</taxon>
        <taxon>Sar</taxon>
        <taxon>Alveolata</taxon>
        <taxon>Apicomplexa</taxon>
        <taxon>Aconoidasida</taxon>
        <taxon>Haemosporida</taxon>
        <taxon>Plasmodiidae</taxon>
        <taxon>Plasmodium</taxon>
        <taxon>Plasmodium (Laverania)</taxon>
    </lineage>
</organism>
<feature type="coiled-coil region" evidence="1">
    <location>
        <begin position="1"/>
        <end position="42"/>
    </location>
</feature>
<accession>A0A024WM28</accession>
<reference evidence="2 3" key="1">
    <citation type="submission" date="2013-02" db="EMBL/GenBank/DDBJ databases">
        <title>The Genome Annotation of Plasmodium falciparum MaliPS096_E11.</title>
        <authorList>
            <consortium name="The Broad Institute Genome Sequencing Platform"/>
            <consortium name="The Broad Institute Genome Sequencing Center for Infectious Disease"/>
            <person name="Neafsey D."/>
            <person name="Hoffman S."/>
            <person name="Volkman S."/>
            <person name="Rosenthal P."/>
            <person name="Walker B."/>
            <person name="Young S.K."/>
            <person name="Zeng Q."/>
            <person name="Gargeya S."/>
            <person name="Fitzgerald M."/>
            <person name="Haas B."/>
            <person name="Abouelleil A."/>
            <person name="Allen A.W."/>
            <person name="Alvarado L."/>
            <person name="Arachchi H.M."/>
            <person name="Berlin A.M."/>
            <person name="Chapman S.B."/>
            <person name="Gainer-Dewar J."/>
            <person name="Goldberg J."/>
            <person name="Griggs A."/>
            <person name="Gujja S."/>
            <person name="Hansen M."/>
            <person name="Howarth C."/>
            <person name="Imamovic A."/>
            <person name="Ireland A."/>
            <person name="Larimer J."/>
            <person name="McCowan C."/>
            <person name="Murphy C."/>
            <person name="Pearson M."/>
            <person name="Poon T.W."/>
            <person name="Priest M."/>
            <person name="Roberts A."/>
            <person name="Saif S."/>
            <person name="Shea T."/>
            <person name="Sisk P."/>
            <person name="Sykes S."/>
            <person name="Wortman J."/>
            <person name="Nusbaum C."/>
            <person name="Birren B."/>
        </authorList>
    </citation>
    <scope>NUCLEOTIDE SEQUENCE [LARGE SCALE GENOMIC DNA]</scope>
    <source>
        <strain evidence="2 3">MaliPS096_E11</strain>
    </source>
</reference>
<gene>
    <name evidence="2" type="ORF">PFMALIP_04144</name>
</gene>
<dbReference type="OrthoDB" id="378637at2759"/>
<sequence>MSSLEQQIKEIENNIIVKEGKIQRLLKDIEEIKNKSQLYYENLIDQQDILLKKKKKYILLELKINNLIKNNIKTSKNIHHVNIHINCLFDELKNTKCDIKDKYNKFNNIFYFLDNYKKCDNNIILITSILNNFFRKKNEHNILLKSLLDKNTNKKNKLVNNIKEINSNINNIISNILILDEQIISNLNKIKNVIYDNLNIYQEEKEKYQQNCEINICLNIINKIIEKQQNDNNTFLQIYNISDNIHNNIITSPYKNDNGEKLQLELNTQEFLELENFFS</sequence>
<dbReference type="EMBL" id="KI925599">
    <property type="protein sequence ID" value="ETW47745.1"/>
    <property type="molecule type" value="Genomic_DNA"/>
</dbReference>
<evidence type="ECO:0000313" key="3">
    <source>
        <dbReference type="Proteomes" id="UP000030699"/>
    </source>
</evidence>
<name>A0A024WM28_PLAFA</name>
<evidence type="ECO:0000256" key="1">
    <source>
        <dbReference type="SAM" id="Coils"/>
    </source>
</evidence>
<feature type="coiled-coil region" evidence="1">
    <location>
        <begin position="148"/>
        <end position="211"/>
    </location>
</feature>
<dbReference type="AlphaFoldDB" id="A0A024WM28"/>